<keyword evidence="3" id="KW-1185">Reference proteome</keyword>
<keyword evidence="1" id="KW-0175">Coiled coil</keyword>
<sequence>MSNLTLAENQLTLEEAQKRISNYLASKENFQADLQLLEKGAIKPQEFYEKYKEDSNQVLRAFTIPGDDFISLANMEGVKQVRAYLGIKDGETKPCLLLCGVNDENKDIVYTVEQQTALELKTSGVYDFTSPCPSVCDTNSALFVK</sequence>
<dbReference type="Proteomes" id="UP001143543">
    <property type="component" value="Unassembled WGS sequence"/>
</dbReference>
<organism evidence="2 3">
    <name type="scientific">Neptunitalea lumnitzerae</name>
    <dbReference type="NCBI Taxonomy" id="2965509"/>
    <lineage>
        <taxon>Bacteria</taxon>
        <taxon>Pseudomonadati</taxon>
        <taxon>Bacteroidota</taxon>
        <taxon>Flavobacteriia</taxon>
        <taxon>Flavobacteriales</taxon>
        <taxon>Flavobacteriaceae</taxon>
        <taxon>Neptunitalea</taxon>
    </lineage>
</organism>
<proteinExistence type="predicted"/>
<feature type="coiled-coil region" evidence="1">
    <location>
        <begin position="6"/>
        <end position="33"/>
    </location>
</feature>
<accession>A0ABQ5MFT0</accession>
<evidence type="ECO:0000256" key="1">
    <source>
        <dbReference type="SAM" id="Coils"/>
    </source>
</evidence>
<name>A0ABQ5MFT0_9FLAO</name>
<evidence type="ECO:0000313" key="2">
    <source>
        <dbReference type="EMBL" id="GLB48249.1"/>
    </source>
</evidence>
<gene>
    <name evidence="2" type="ORF">Y10_06170</name>
</gene>
<reference evidence="2" key="1">
    <citation type="submission" date="2022-07" db="EMBL/GenBank/DDBJ databases">
        <title>Taxonomy of Novel Oxalotrophic and Methylotrophic Bacteria.</title>
        <authorList>
            <person name="Sahin N."/>
            <person name="Tani A."/>
        </authorList>
    </citation>
    <scope>NUCLEOTIDE SEQUENCE</scope>
    <source>
        <strain evidence="2">Y10</strain>
    </source>
</reference>
<protein>
    <submittedName>
        <fullName evidence="2">Uncharacterized protein</fullName>
    </submittedName>
</protein>
<dbReference type="EMBL" id="BRVO01000001">
    <property type="protein sequence ID" value="GLB48249.1"/>
    <property type="molecule type" value="Genomic_DNA"/>
</dbReference>
<evidence type="ECO:0000313" key="3">
    <source>
        <dbReference type="Proteomes" id="UP001143543"/>
    </source>
</evidence>
<dbReference type="RefSeq" id="WP_281763901.1">
    <property type="nucleotide sequence ID" value="NZ_BRVO01000001.1"/>
</dbReference>
<comment type="caution">
    <text evidence="2">The sequence shown here is derived from an EMBL/GenBank/DDBJ whole genome shotgun (WGS) entry which is preliminary data.</text>
</comment>